<organism evidence="3 4">
    <name type="scientific">Raphidocelis subcapitata</name>
    <dbReference type="NCBI Taxonomy" id="307507"/>
    <lineage>
        <taxon>Eukaryota</taxon>
        <taxon>Viridiplantae</taxon>
        <taxon>Chlorophyta</taxon>
        <taxon>core chlorophytes</taxon>
        <taxon>Chlorophyceae</taxon>
        <taxon>CS clade</taxon>
        <taxon>Sphaeropleales</taxon>
        <taxon>Selenastraceae</taxon>
        <taxon>Raphidocelis</taxon>
    </lineage>
</organism>
<feature type="compositionally biased region" description="Low complexity" evidence="1">
    <location>
        <begin position="96"/>
        <end position="106"/>
    </location>
</feature>
<dbReference type="Proteomes" id="UP000247498">
    <property type="component" value="Unassembled WGS sequence"/>
</dbReference>
<dbReference type="GO" id="GO:0016020">
    <property type="term" value="C:membrane"/>
    <property type="evidence" value="ECO:0007669"/>
    <property type="project" value="TreeGrafter"/>
</dbReference>
<dbReference type="InParanoid" id="A0A2V0P3H0"/>
<reference evidence="3 4" key="1">
    <citation type="journal article" date="2018" name="Sci. Rep.">
        <title>Raphidocelis subcapitata (=Pseudokirchneriella subcapitata) provides an insight into genome evolution and environmental adaptations in the Sphaeropleales.</title>
        <authorList>
            <person name="Suzuki S."/>
            <person name="Yamaguchi H."/>
            <person name="Nakajima N."/>
            <person name="Kawachi M."/>
        </authorList>
    </citation>
    <scope>NUCLEOTIDE SEQUENCE [LARGE SCALE GENOMIC DNA]</scope>
    <source>
        <strain evidence="3 4">NIES-35</strain>
    </source>
</reference>
<dbReference type="EMBL" id="BDRX01000051">
    <property type="protein sequence ID" value="GBF94408.1"/>
    <property type="molecule type" value="Genomic_DNA"/>
</dbReference>
<gene>
    <name evidence="3" type="ORF">Rsub_07222</name>
</gene>
<dbReference type="InterPro" id="IPR013783">
    <property type="entry name" value="Ig-like_fold"/>
</dbReference>
<dbReference type="Pfam" id="PF00686">
    <property type="entry name" value="CBM_20"/>
    <property type="match status" value="1"/>
</dbReference>
<evidence type="ECO:0000313" key="3">
    <source>
        <dbReference type="EMBL" id="GBF94408.1"/>
    </source>
</evidence>
<feature type="region of interest" description="Disordered" evidence="1">
    <location>
        <begin position="1"/>
        <end position="42"/>
    </location>
</feature>
<proteinExistence type="predicted"/>
<dbReference type="PANTHER" id="PTHR15048">
    <property type="entry name" value="STARCH-BINDING DOMAIN-CONTAINING PROTEIN 1"/>
    <property type="match status" value="1"/>
</dbReference>
<protein>
    <recommendedName>
        <fullName evidence="2">CBM20 domain-containing protein</fullName>
    </recommendedName>
</protein>
<dbReference type="AlphaFoldDB" id="A0A2V0P3H0"/>
<dbReference type="InterPro" id="IPR002044">
    <property type="entry name" value="CBM20"/>
</dbReference>
<feature type="region of interest" description="Disordered" evidence="1">
    <location>
        <begin position="84"/>
        <end position="106"/>
    </location>
</feature>
<dbReference type="PROSITE" id="PS51166">
    <property type="entry name" value="CBM20"/>
    <property type="match status" value="1"/>
</dbReference>
<sequence>MLVRHANARAGARASPRRPSQRPARVVLARSGPDSKLTSEVAETNGVAKDLLPKLDSEAAKSSTEGNQLMRWASDLGSKAQQALAGLQKSIQNSPEAPADSGAKPAAAAAEADISATITKLEQATAAIRDSAAVADALEAGAALLEKAEAEAAKEAAAVIAAVEGAAAEAVAAASEAASEIIAAAETAAEGAVAAAAAEAKGEAPAAPAAAGAVKVEIAVKRETQPGQDVWVVGSLPALGEWSLDAALPLAWTEGHVWRATIEVDPSETAHIEYKAVLKCPDSVIWEGGDNKTADLAAGSEPVELFHEFSD</sequence>
<dbReference type="OrthoDB" id="550577at2759"/>
<evidence type="ECO:0000313" key="4">
    <source>
        <dbReference type="Proteomes" id="UP000247498"/>
    </source>
</evidence>
<evidence type="ECO:0000256" key="1">
    <source>
        <dbReference type="SAM" id="MobiDB-lite"/>
    </source>
</evidence>
<evidence type="ECO:0000259" key="2">
    <source>
        <dbReference type="PROSITE" id="PS51166"/>
    </source>
</evidence>
<dbReference type="InterPro" id="IPR013784">
    <property type="entry name" value="Carb-bd-like_fold"/>
</dbReference>
<dbReference type="GO" id="GO:2001070">
    <property type="term" value="F:starch binding"/>
    <property type="evidence" value="ECO:0007669"/>
    <property type="project" value="InterPro"/>
</dbReference>
<dbReference type="Gene3D" id="2.60.40.10">
    <property type="entry name" value="Immunoglobulins"/>
    <property type="match status" value="1"/>
</dbReference>
<feature type="domain" description="CBM20" evidence="2">
    <location>
        <begin position="208"/>
        <end position="311"/>
    </location>
</feature>
<keyword evidence="4" id="KW-1185">Reference proteome</keyword>
<name>A0A2V0P3H0_9CHLO</name>
<accession>A0A2V0P3H0</accession>
<dbReference type="SMART" id="SM01065">
    <property type="entry name" value="CBM_2"/>
    <property type="match status" value="1"/>
</dbReference>
<comment type="caution">
    <text evidence="3">The sequence shown here is derived from an EMBL/GenBank/DDBJ whole genome shotgun (WGS) entry which is preliminary data.</text>
</comment>
<dbReference type="SUPFAM" id="SSF49452">
    <property type="entry name" value="Starch-binding domain-like"/>
    <property type="match status" value="1"/>
</dbReference>
<dbReference type="PANTHER" id="PTHR15048:SF0">
    <property type="entry name" value="STARCH-BINDING DOMAIN-CONTAINING PROTEIN 1"/>
    <property type="match status" value="1"/>
</dbReference>
<dbReference type="CDD" id="cd05467">
    <property type="entry name" value="CBM20"/>
    <property type="match status" value="1"/>
</dbReference>